<evidence type="ECO:0000256" key="7">
    <source>
        <dbReference type="ARBA" id="ARBA00023008"/>
    </source>
</evidence>
<comment type="caution">
    <text evidence="13">The sequence shown here is derived from an EMBL/GenBank/DDBJ whole genome shotgun (WGS) entry which is preliminary data.</text>
</comment>
<keyword evidence="3 10" id="KW-0812">Transmembrane</keyword>
<evidence type="ECO:0000256" key="5">
    <source>
        <dbReference type="ARBA" id="ARBA00022729"/>
    </source>
</evidence>
<keyword evidence="6 10" id="KW-1133">Transmembrane helix</keyword>
<keyword evidence="7" id="KW-0186">Copper</keyword>
<evidence type="ECO:0000256" key="1">
    <source>
        <dbReference type="ARBA" id="ARBA00004651"/>
    </source>
</evidence>
<feature type="domain" description="Copper resistance protein D" evidence="12">
    <location>
        <begin position="344"/>
        <end position="425"/>
    </location>
</feature>
<feature type="transmembrane region" description="Helical" evidence="10">
    <location>
        <begin position="193"/>
        <end position="213"/>
    </location>
</feature>
<dbReference type="Gene3D" id="2.60.40.1220">
    <property type="match status" value="1"/>
</dbReference>
<evidence type="ECO:0000256" key="3">
    <source>
        <dbReference type="ARBA" id="ARBA00022692"/>
    </source>
</evidence>
<feature type="transmembrane region" description="Helical" evidence="10">
    <location>
        <begin position="351"/>
        <end position="369"/>
    </location>
</feature>
<accession>A0ABS8PCJ3</accession>
<evidence type="ECO:0000256" key="6">
    <source>
        <dbReference type="ARBA" id="ARBA00022989"/>
    </source>
</evidence>
<feature type="transmembrane region" description="Helical" evidence="10">
    <location>
        <begin position="310"/>
        <end position="330"/>
    </location>
</feature>
<feature type="transmembrane region" description="Helical" evidence="10">
    <location>
        <begin position="276"/>
        <end position="298"/>
    </location>
</feature>
<feature type="transmembrane region" description="Helical" evidence="10">
    <location>
        <begin position="504"/>
        <end position="523"/>
    </location>
</feature>
<comment type="subcellular location">
    <subcellularLocation>
        <location evidence="1">Cell membrane</location>
        <topology evidence="1">Multi-pass membrane protein</topology>
    </subcellularLocation>
</comment>
<keyword evidence="2" id="KW-1003">Cell membrane</keyword>
<dbReference type="InterPro" id="IPR014756">
    <property type="entry name" value="Ig_E-set"/>
</dbReference>
<keyword evidence="5" id="KW-0732">Signal</keyword>
<dbReference type="InterPro" id="IPR014755">
    <property type="entry name" value="Cu-Rt/internalin_Ig-like"/>
</dbReference>
<evidence type="ECO:0000259" key="11">
    <source>
        <dbReference type="Pfam" id="PF04234"/>
    </source>
</evidence>
<protein>
    <submittedName>
        <fullName evidence="13">Copper resistance protein CopC</fullName>
    </submittedName>
</protein>
<evidence type="ECO:0000256" key="9">
    <source>
        <dbReference type="SAM" id="MobiDB-lite"/>
    </source>
</evidence>
<dbReference type="SUPFAM" id="SSF81296">
    <property type="entry name" value="E set domains"/>
    <property type="match status" value="1"/>
</dbReference>
<reference evidence="13 14" key="1">
    <citation type="submission" date="2021-11" db="EMBL/GenBank/DDBJ databases">
        <title>Draft genome sequence of Actinomycetospora sp. SF1 isolated from the rhizosphere soil.</title>
        <authorList>
            <person name="Duangmal K."/>
            <person name="Chantavorakit T."/>
        </authorList>
    </citation>
    <scope>NUCLEOTIDE SEQUENCE [LARGE SCALE GENOMIC DNA]</scope>
    <source>
        <strain evidence="13 14">TBRC 5722</strain>
    </source>
</reference>
<keyword evidence="8 10" id="KW-0472">Membrane</keyword>
<keyword evidence="14" id="KW-1185">Reference proteome</keyword>
<evidence type="ECO:0000256" key="4">
    <source>
        <dbReference type="ARBA" id="ARBA00022723"/>
    </source>
</evidence>
<keyword evidence="4" id="KW-0479">Metal-binding</keyword>
<dbReference type="Proteomes" id="UP001199469">
    <property type="component" value="Unassembled WGS sequence"/>
</dbReference>
<dbReference type="InterPro" id="IPR007348">
    <property type="entry name" value="CopC_dom"/>
</dbReference>
<feature type="region of interest" description="Disordered" evidence="9">
    <location>
        <begin position="422"/>
        <end position="495"/>
    </location>
</feature>
<dbReference type="InterPro" id="IPR008457">
    <property type="entry name" value="Cu-R_CopD_dom"/>
</dbReference>
<dbReference type="Pfam" id="PF05425">
    <property type="entry name" value="CopD"/>
    <property type="match status" value="1"/>
</dbReference>
<dbReference type="EMBL" id="JAJNDB010000005">
    <property type="protein sequence ID" value="MCD2195998.1"/>
    <property type="molecule type" value="Genomic_DNA"/>
</dbReference>
<evidence type="ECO:0000259" key="12">
    <source>
        <dbReference type="Pfam" id="PF05425"/>
    </source>
</evidence>
<evidence type="ECO:0000256" key="10">
    <source>
        <dbReference type="SAM" id="Phobius"/>
    </source>
</evidence>
<dbReference type="Pfam" id="PF04234">
    <property type="entry name" value="CopC"/>
    <property type="match status" value="1"/>
</dbReference>
<feature type="compositionally biased region" description="Low complexity" evidence="9">
    <location>
        <begin position="442"/>
        <end position="455"/>
    </location>
</feature>
<dbReference type="RefSeq" id="WP_230737857.1">
    <property type="nucleotide sequence ID" value="NZ_JAJNDB010000005.1"/>
</dbReference>
<feature type="transmembrane region" description="Helical" evidence="10">
    <location>
        <begin position="162"/>
        <end position="181"/>
    </location>
</feature>
<feature type="transmembrane region" description="Helical" evidence="10">
    <location>
        <begin position="233"/>
        <end position="255"/>
    </location>
</feature>
<evidence type="ECO:0000313" key="14">
    <source>
        <dbReference type="Proteomes" id="UP001199469"/>
    </source>
</evidence>
<dbReference type="PANTHER" id="PTHR34820">
    <property type="entry name" value="INNER MEMBRANE PROTEIN YEBZ"/>
    <property type="match status" value="1"/>
</dbReference>
<proteinExistence type="predicted"/>
<name>A0ABS8PCJ3_9PSEU</name>
<gene>
    <name evidence="13" type="ORF">LQ327_21745</name>
</gene>
<dbReference type="PANTHER" id="PTHR34820:SF4">
    <property type="entry name" value="INNER MEMBRANE PROTEIN YEBZ"/>
    <property type="match status" value="1"/>
</dbReference>
<evidence type="ECO:0000313" key="13">
    <source>
        <dbReference type="EMBL" id="MCD2195998.1"/>
    </source>
</evidence>
<evidence type="ECO:0000256" key="2">
    <source>
        <dbReference type="ARBA" id="ARBA00022475"/>
    </source>
</evidence>
<evidence type="ECO:0000256" key="8">
    <source>
        <dbReference type="ARBA" id="ARBA00023136"/>
    </source>
</evidence>
<feature type="domain" description="CopC" evidence="11">
    <location>
        <begin position="35"/>
        <end position="131"/>
    </location>
</feature>
<sequence>MERLAGTRRRIAAAVFVALLCGLFGWVAAVPASAHAMLDRTSPGADTVVARAPGTVSVTFSEAVTVVPGSVRVYDGALHEVDTGAAAHVDGDPTTVGVGVEPALAAGTYTVTWRVVSADSHPVSGGFRFSVGHPGPTAAPPPPESGGGAAGALLAVARFVEYVGLAAVGGAAVLVALRGAGADVEVQRRARRGVVAGWWALLVGTALALLLQGPDAAGVGLGSVLDPTVLATAVDSPTGGLLLARLVLVLVAGAAGRRLVAAVPVAEAPPPAGERAVLVTVALVAAAATFSASGHAGVDAPVVLGLAVDLAHLTAMSLWIGGLVVLLLALRRRAEATILAPVAAVLPRFSRGAQIAVGVIVATGLYQTWRDVVEPGALVTTTYGWLLIAKVAAVVVLLVLGDRARRLVAGRLVARPVTVPRRGTERAAAPGRPRSFALSLGPAPSSSNPAPASSETESEPSEPPEPPSSGWRRSDVRRQQRTIADGPPPPGLDLPSASTLRRGLLAEAAIAVVVLAVTAVLVGSPQATETYAPAFTSTATAGGLALTTDVDAAHTGSTAVHLTGRDSAGRAVPVSVVEASLTLPAQGIGPLPVTAAPGPGGRVGAPLSFAVPGDWALDVTVASPVAPPTLFRVVIPVR</sequence>
<dbReference type="InterPro" id="IPR032694">
    <property type="entry name" value="CopC/D"/>
</dbReference>
<organism evidence="13 14">
    <name type="scientific">Actinomycetospora endophytica</name>
    <dbReference type="NCBI Taxonomy" id="2291215"/>
    <lineage>
        <taxon>Bacteria</taxon>
        <taxon>Bacillati</taxon>
        <taxon>Actinomycetota</taxon>
        <taxon>Actinomycetes</taxon>
        <taxon>Pseudonocardiales</taxon>
        <taxon>Pseudonocardiaceae</taxon>
        <taxon>Actinomycetospora</taxon>
    </lineage>
</organism>
<feature type="transmembrane region" description="Helical" evidence="10">
    <location>
        <begin position="381"/>
        <end position="401"/>
    </location>
</feature>